<dbReference type="PANTHER" id="PTHR43639:SF1">
    <property type="entry name" value="SHORT-CHAIN DEHYDROGENASE_REDUCTASE FAMILY PROTEIN"/>
    <property type="match status" value="1"/>
</dbReference>
<comment type="similarity">
    <text evidence="1">Belongs to the short-chain dehydrogenases/reductases (SDR) family.</text>
</comment>
<dbReference type="InterPro" id="IPR036291">
    <property type="entry name" value="NAD(P)-bd_dom_sf"/>
</dbReference>
<proteinExistence type="inferred from homology"/>
<dbReference type="EC" id="1.1.1.-" evidence="4"/>
<dbReference type="Pfam" id="PF00106">
    <property type="entry name" value="adh_short"/>
    <property type="match status" value="1"/>
</dbReference>
<protein>
    <submittedName>
        <fullName evidence="4">SDR family NAD(P)-dependent oxidoreductase</fullName>
        <ecNumber evidence="4">1.1.1.-</ecNumber>
    </submittedName>
</protein>
<gene>
    <name evidence="4" type="ORF">ACFFTR_51475</name>
</gene>
<sequence>MQQEFANRPGVAVVTGATGGIGAAVARMLVARGCRVVLAYRSDATAAAALAAELNALPPTTAPSVVAGPSGPSGPGAGRNAGPSTTPAGDATVHATGFTDHGDGARTHGTTHGTMRGGDTGDGDGGGDGTADGRARGGEAGDGLAPGGDGRRGLRAVTVRADLTDPAACAALMAAAGEVHTLVHAAGPHVPMLHLSRVEPERFARQIAQDVLAAFNIVHAALPALRASHGSLVAVTTAATSRYPARDGLSAVPKGAVEQLVRGIAAEEGRFGVRANCVGPGMLVDGMATRLIASGELHERALEAARANTPLRTFGSAVDIAEAVCFLAGDRARFISGQKLDVDGGYGA</sequence>
<evidence type="ECO:0000256" key="2">
    <source>
        <dbReference type="ARBA" id="ARBA00023002"/>
    </source>
</evidence>
<dbReference type="SUPFAM" id="SSF51735">
    <property type="entry name" value="NAD(P)-binding Rossmann-fold domains"/>
    <property type="match status" value="1"/>
</dbReference>
<dbReference type="Pfam" id="PF13561">
    <property type="entry name" value="adh_short_C2"/>
    <property type="match status" value="1"/>
</dbReference>
<dbReference type="Gene3D" id="3.40.50.720">
    <property type="entry name" value="NAD(P)-binding Rossmann-like Domain"/>
    <property type="match status" value="2"/>
</dbReference>
<comment type="caution">
    <text evidence="4">The sequence shown here is derived from an EMBL/GenBank/DDBJ whole genome shotgun (WGS) entry which is preliminary data.</text>
</comment>
<evidence type="ECO:0000256" key="1">
    <source>
        <dbReference type="ARBA" id="ARBA00006484"/>
    </source>
</evidence>
<dbReference type="CDD" id="cd05233">
    <property type="entry name" value="SDR_c"/>
    <property type="match status" value="1"/>
</dbReference>
<keyword evidence="2 4" id="KW-0560">Oxidoreductase</keyword>
<feature type="region of interest" description="Disordered" evidence="3">
    <location>
        <begin position="63"/>
        <end position="151"/>
    </location>
</feature>
<evidence type="ECO:0000313" key="5">
    <source>
        <dbReference type="Proteomes" id="UP001589608"/>
    </source>
</evidence>
<name>A0ABV5MRT2_9ACTN</name>
<dbReference type="InterPro" id="IPR002347">
    <property type="entry name" value="SDR_fam"/>
</dbReference>
<dbReference type="Proteomes" id="UP001589608">
    <property type="component" value="Unassembled WGS sequence"/>
</dbReference>
<accession>A0ABV5MRT2</accession>
<dbReference type="GO" id="GO:0016491">
    <property type="term" value="F:oxidoreductase activity"/>
    <property type="evidence" value="ECO:0007669"/>
    <property type="project" value="UniProtKB-KW"/>
</dbReference>
<dbReference type="EMBL" id="JBHMCA010000090">
    <property type="protein sequence ID" value="MFB9451541.1"/>
    <property type="molecule type" value="Genomic_DNA"/>
</dbReference>
<evidence type="ECO:0000313" key="4">
    <source>
        <dbReference type="EMBL" id="MFB9451541.1"/>
    </source>
</evidence>
<keyword evidence="5" id="KW-1185">Reference proteome</keyword>
<feature type="compositionally biased region" description="Gly residues" evidence="3">
    <location>
        <begin position="115"/>
        <end position="130"/>
    </location>
</feature>
<dbReference type="RefSeq" id="WP_223104225.1">
    <property type="nucleotide sequence ID" value="NZ_CP061913.1"/>
</dbReference>
<dbReference type="PRINTS" id="PR00081">
    <property type="entry name" value="GDHRDH"/>
</dbReference>
<evidence type="ECO:0000256" key="3">
    <source>
        <dbReference type="SAM" id="MobiDB-lite"/>
    </source>
</evidence>
<organism evidence="4 5">
    <name type="scientific">Dactylosporangium vinaceum</name>
    <dbReference type="NCBI Taxonomy" id="53362"/>
    <lineage>
        <taxon>Bacteria</taxon>
        <taxon>Bacillati</taxon>
        <taxon>Actinomycetota</taxon>
        <taxon>Actinomycetes</taxon>
        <taxon>Micromonosporales</taxon>
        <taxon>Micromonosporaceae</taxon>
        <taxon>Dactylosporangium</taxon>
    </lineage>
</organism>
<dbReference type="PANTHER" id="PTHR43639">
    <property type="entry name" value="OXIDOREDUCTASE, SHORT-CHAIN DEHYDROGENASE/REDUCTASE FAMILY (AFU_ORTHOLOGUE AFUA_5G02870)"/>
    <property type="match status" value="1"/>
</dbReference>
<reference evidence="4 5" key="1">
    <citation type="submission" date="2024-09" db="EMBL/GenBank/DDBJ databases">
        <authorList>
            <person name="Sun Q."/>
            <person name="Mori K."/>
        </authorList>
    </citation>
    <scope>NUCLEOTIDE SEQUENCE [LARGE SCALE GENOMIC DNA]</scope>
    <source>
        <strain evidence="4 5">JCM 3307</strain>
    </source>
</reference>